<evidence type="ECO:0000259" key="6">
    <source>
        <dbReference type="PROSITE" id="PS51183"/>
    </source>
</evidence>
<dbReference type="SUPFAM" id="SSF51197">
    <property type="entry name" value="Clavaminate synthase-like"/>
    <property type="match status" value="1"/>
</dbReference>
<feature type="compositionally biased region" description="Polar residues" evidence="5">
    <location>
        <begin position="64"/>
        <end position="74"/>
    </location>
</feature>
<evidence type="ECO:0000256" key="5">
    <source>
        <dbReference type="SAM" id="MobiDB-lite"/>
    </source>
</evidence>
<dbReference type="GO" id="GO:0034647">
    <property type="term" value="F:histone H3K4me/H3K4me2/H3K4me3 demethylase activity"/>
    <property type="evidence" value="ECO:0007669"/>
    <property type="project" value="TreeGrafter"/>
</dbReference>
<sequence>METMTNEEVISNCEPVEIKRILTRRSSSRYQLSEMSLAPQISSEKRKKERSSKNAQKSDDHNLESSGSPRNQKITARWDPSEACKPDVDEAPIFYPTVEEFEDTVGYLSKIRPVAESYGICRIVPPASWKPPCPLKEKRFWQEAKISTRIQQVDLLQNREPMKKRRGRKRKRTSSKIGTRRTSSESNASSDKDDKFGFRSGSDFTFEEFQDFANKFKEHYFGMNDENPGNGDEEKQLGPTIDEIEGEYWRIIEQPTDEVEVYYGADLETGVFESGFPKTISIEDSEFNKYVKSGWNLNNFPRLPGSVLSFEGCDISGVLVPWLYVGMCFSSFCWHVEDHHLYSVNYMHWGDPKIWYGIPGSHATALEDAMRKHLPDLFKEQPDLLHQLVTQLSPKVLKSEGVPVYRASQHCGEFIVTFPRAYHAGFNCGFNCAEAVNVAPVDWLQHGQVAVELYSQQQRKTSISHDKLLLASSQEAIRALWELWVSNKQTPENLRWKRVCGKNGILTNAVKERVEIELKRVENLETGFQFQKMEKDFDTTNEKECLSCFYDLHMSAASCKCCPDRFSCLKHVNLLCSCDSDQRSVYLRYTFDELTVMVDSLEGNLDAIKKWVSRNLECDQEKAVSEQNKDVPKSSIKEEACSLSREQQIENSEACVKPHTSGHPKEEPFSGLGCSMDLNHDGYSVKLLNIGTVAFGKLWCNKEAIFPKGYRSRVKYYNYLNPLVMSSYITEIHDAGLIGPLFKVFLEEFPSESFVDVSPEKCWNLVLHRLNQEILKLDNQALKPLPSVNGLEMFGLSSSPIIQAIEGLDPEHKCLEYWSTKFNPNNG</sequence>
<dbReference type="GO" id="GO:0005634">
    <property type="term" value="C:nucleus"/>
    <property type="evidence" value="ECO:0007669"/>
    <property type="project" value="UniProtKB-SubCell"/>
</dbReference>
<dbReference type="InterPro" id="IPR003888">
    <property type="entry name" value="FYrich_N"/>
</dbReference>
<comment type="subcellular location">
    <subcellularLocation>
        <location evidence="1">Nucleus</location>
    </subcellularLocation>
</comment>
<dbReference type="EMBL" id="JAUHHV010000006">
    <property type="protein sequence ID" value="KAK1420370.1"/>
    <property type="molecule type" value="Genomic_DNA"/>
</dbReference>
<dbReference type="SMART" id="SM00558">
    <property type="entry name" value="JmjC"/>
    <property type="match status" value="1"/>
</dbReference>
<feature type="region of interest" description="Disordered" evidence="5">
    <location>
        <begin position="28"/>
        <end position="84"/>
    </location>
</feature>
<dbReference type="Proteomes" id="UP001229421">
    <property type="component" value="Unassembled WGS sequence"/>
</dbReference>
<reference evidence="8" key="1">
    <citation type="journal article" date="2023" name="bioRxiv">
        <title>Improved chromosome-level genome assembly for marigold (Tagetes erecta).</title>
        <authorList>
            <person name="Jiang F."/>
            <person name="Yuan L."/>
            <person name="Wang S."/>
            <person name="Wang H."/>
            <person name="Xu D."/>
            <person name="Wang A."/>
            <person name="Fan W."/>
        </authorList>
    </citation>
    <scope>NUCLEOTIDE SEQUENCE</scope>
    <source>
        <strain evidence="8">WSJ</strain>
        <tissue evidence="8">Leaf</tissue>
    </source>
</reference>
<dbReference type="Gene3D" id="3.30.160.360">
    <property type="match status" value="1"/>
</dbReference>
<dbReference type="GO" id="GO:0048731">
    <property type="term" value="P:system development"/>
    <property type="evidence" value="ECO:0007669"/>
    <property type="project" value="UniProtKB-ARBA"/>
</dbReference>
<organism evidence="8 9">
    <name type="scientific">Tagetes erecta</name>
    <name type="common">African marigold</name>
    <dbReference type="NCBI Taxonomy" id="13708"/>
    <lineage>
        <taxon>Eukaryota</taxon>
        <taxon>Viridiplantae</taxon>
        <taxon>Streptophyta</taxon>
        <taxon>Embryophyta</taxon>
        <taxon>Tracheophyta</taxon>
        <taxon>Spermatophyta</taxon>
        <taxon>Magnoliopsida</taxon>
        <taxon>eudicotyledons</taxon>
        <taxon>Gunneridae</taxon>
        <taxon>Pentapetalae</taxon>
        <taxon>asterids</taxon>
        <taxon>campanulids</taxon>
        <taxon>Asterales</taxon>
        <taxon>Asteraceae</taxon>
        <taxon>Asteroideae</taxon>
        <taxon>Heliantheae alliance</taxon>
        <taxon>Tageteae</taxon>
        <taxon>Tagetes</taxon>
    </lineage>
</organism>
<name>A0AAD8KIT5_TARER</name>
<dbReference type="Pfam" id="PF05965">
    <property type="entry name" value="FYRC"/>
    <property type="match status" value="1"/>
</dbReference>
<dbReference type="SMART" id="SM00545">
    <property type="entry name" value="JmjN"/>
    <property type="match status" value="1"/>
</dbReference>
<keyword evidence="2" id="KW-0560">Oxidoreductase</keyword>
<evidence type="ECO:0000259" key="7">
    <source>
        <dbReference type="PROSITE" id="PS51184"/>
    </source>
</evidence>
<feature type="compositionally biased region" description="Basic residues" evidence="5">
    <location>
        <begin position="162"/>
        <end position="174"/>
    </location>
</feature>
<evidence type="ECO:0000256" key="2">
    <source>
        <dbReference type="ARBA" id="ARBA00023002"/>
    </source>
</evidence>
<dbReference type="Pfam" id="PF02928">
    <property type="entry name" value="zf-C5HC2"/>
    <property type="match status" value="1"/>
</dbReference>
<feature type="region of interest" description="Disordered" evidence="5">
    <location>
        <begin position="152"/>
        <end position="194"/>
    </location>
</feature>
<evidence type="ECO:0000256" key="4">
    <source>
        <dbReference type="ARBA" id="ARBA00023242"/>
    </source>
</evidence>
<protein>
    <submittedName>
        <fullName evidence="8">Uncharacterized protein</fullName>
    </submittedName>
</protein>
<dbReference type="SMART" id="SM00542">
    <property type="entry name" value="FYRC"/>
    <property type="match status" value="1"/>
</dbReference>
<keyword evidence="9" id="KW-1185">Reference proteome</keyword>
<dbReference type="PANTHER" id="PTHR10694">
    <property type="entry name" value="LYSINE-SPECIFIC DEMETHYLASE"/>
    <property type="match status" value="1"/>
</dbReference>
<evidence type="ECO:0000313" key="9">
    <source>
        <dbReference type="Proteomes" id="UP001229421"/>
    </source>
</evidence>
<keyword evidence="4" id="KW-0539">Nucleus</keyword>
<accession>A0AAD8KIT5</accession>
<dbReference type="PROSITE" id="PS51543">
    <property type="entry name" value="FYRC"/>
    <property type="match status" value="1"/>
</dbReference>
<feature type="domain" description="JmjN" evidence="6">
    <location>
        <begin position="91"/>
        <end position="132"/>
    </location>
</feature>
<dbReference type="AlphaFoldDB" id="A0AAD8KIT5"/>
<dbReference type="GO" id="GO:0000785">
    <property type="term" value="C:chromatin"/>
    <property type="evidence" value="ECO:0007669"/>
    <property type="project" value="TreeGrafter"/>
</dbReference>
<gene>
    <name evidence="8" type="ORF">QVD17_21906</name>
</gene>
<keyword evidence="3" id="KW-0408">Iron</keyword>
<dbReference type="InterPro" id="IPR003347">
    <property type="entry name" value="JmjC_dom"/>
</dbReference>
<comment type="caution">
    <text evidence="8">The sequence shown here is derived from an EMBL/GenBank/DDBJ whole genome shotgun (WGS) entry which is preliminary data.</text>
</comment>
<dbReference type="GO" id="GO:0010468">
    <property type="term" value="P:regulation of gene expression"/>
    <property type="evidence" value="ECO:0007669"/>
    <property type="project" value="TreeGrafter"/>
</dbReference>
<evidence type="ECO:0000313" key="8">
    <source>
        <dbReference type="EMBL" id="KAK1420370.1"/>
    </source>
</evidence>
<dbReference type="Pfam" id="PF02375">
    <property type="entry name" value="JmjN"/>
    <property type="match status" value="1"/>
</dbReference>
<dbReference type="PROSITE" id="PS51183">
    <property type="entry name" value="JMJN"/>
    <property type="match status" value="1"/>
</dbReference>
<dbReference type="Pfam" id="PF05964">
    <property type="entry name" value="FYRN"/>
    <property type="match status" value="1"/>
</dbReference>
<proteinExistence type="predicted"/>
<dbReference type="InterPro" id="IPR003889">
    <property type="entry name" value="FYrich_C"/>
</dbReference>
<dbReference type="PROSITE" id="PS51184">
    <property type="entry name" value="JMJC"/>
    <property type="match status" value="1"/>
</dbReference>
<dbReference type="Pfam" id="PF02373">
    <property type="entry name" value="JmjC"/>
    <property type="match status" value="1"/>
</dbReference>
<dbReference type="Gene3D" id="2.60.120.650">
    <property type="entry name" value="Cupin"/>
    <property type="match status" value="1"/>
</dbReference>
<evidence type="ECO:0000256" key="3">
    <source>
        <dbReference type="ARBA" id="ARBA00023004"/>
    </source>
</evidence>
<evidence type="ECO:0000256" key="1">
    <source>
        <dbReference type="ARBA" id="ARBA00004123"/>
    </source>
</evidence>
<feature type="domain" description="JmjC" evidence="7">
    <location>
        <begin position="289"/>
        <end position="455"/>
    </location>
</feature>
<dbReference type="SMART" id="SM00541">
    <property type="entry name" value="FYRN"/>
    <property type="match status" value="1"/>
</dbReference>
<dbReference type="PANTHER" id="PTHR10694:SF105">
    <property type="entry name" value="LYSINE-SPECIFIC DEMETHYLASE JMJ14"/>
    <property type="match status" value="1"/>
</dbReference>
<dbReference type="InterPro" id="IPR004198">
    <property type="entry name" value="Znf_C5HC2"/>
</dbReference>
<dbReference type="InterPro" id="IPR003349">
    <property type="entry name" value="JmjN"/>
</dbReference>
<dbReference type="PROSITE" id="PS51542">
    <property type="entry name" value="FYRN"/>
    <property type="match status" value="1"/>
</dbReference>